<evidence type="ECO:0000256" key="9">
    <source>
        <dbReference type="SAM" id="Phobius"/>
    </source>
</evidence>
<gene>
    <name evidence="11" type="ORF">EZS28_016388</name>
</gene>
<feature type="transmembrane region" description="Helical" evidence="9">
    <location>
        <begin position="113"/>
        <end position="134"/>
    </location>
</feature>
<evidence type="ECO:0000313" key="11">
    <source>
        <dbReference type="EMBL" id="KAA6388086.1"/>
    </source>
</evidence>
<keyword evidence="3 6" id="KW-0378">Hydrolase</keyword>
<keyword evidence="1 6" id="KW-0645">Protease</keyword>
<evidence type="ECO:0000259" key="10">
    <source>
        <dbReference type="Pfam" id="PF01435"/>
    </source>
</evidence>
<name>A0A5J4W0N7_9EUKA</name>
<dbReference type="AlphaFoldDB" id="A0A5J4W0N7"/>
<comment type="similarity">
    <text evidence="6">Belongs to the peptidase M48 family.</text>
</comment>
<evidence type="ECO:0000256" key="4">
    <source>
        <dbReference type="ARBA" id="ARBA00022833"/>
    </source>
</evidence>
<feature type="compositionally biased region" description="Basic and acidic residues" evidence="8">
    <location>
        <begin position="42"/>
        <end position="60"/>
    </location>
</feature>
<sequence>MEFSKRSSHSNAFLMDLFGVRKVVLFDTLLEMAGVDCTVKTETETKNEKKEESDQKKDEDPLLNSEQQENKDAQTEIKKEEEKIQVNKPKLLELENILAVIAHEIGHQKEKHLYVLLFLILFHAFIFFYLFSILHKSDIFAIIFGFISRNGEKSEYRQAVVTLLGTLNIMFPILTLTSPFLNFFKRQFEFRADQYANKRGQDLSTALVLLSQQNLLDLNTDPIYTLFHLDHPPLADRLQALNFKGDLALVEKRNEAQKIQKEYEEKKEKEKEQEMKIQKAKLLEKLNEKKKK</sequence>
<accession>A0A5J4W0N7</accession>
<feature type="compositionally biased region" description="Basic and acidic residues" evidence="8">
    <location>
        <begin position="68"/>
        <end position="79"/>
    </location>
</feature>
<keyword evidence="9" id="KW-1133">Transmembrane helix</keyword>
<evidence type="ECO:0000313" key="12">
    <source>
        <dbReference type="Proteomes" id="UP000324800"/>
    </source>
</evidence>
<dbReference type="Proteomes" id="UP000324800">
    <property type="component" value="Unassembled WGS sequence"/>
</dbReference>
<keyword evidence="2" id="KW-0479">Metal-binding</keyword>
<evidence type="ECO:0000256" key="7">
    <source>
        <dbReference type="SAM" id="Coils"/>
    </source>
</evidence>
<evidence type="ECO:0000256" key="5">
    <source>
        <dbReference type="ARBA" id="ARBA00023049"/>
    </source>
</evidence>
<dbReference type="EMBL" id="SNRW01004121">
    <property type="protein sequence ID" value="KAA6388086.1"/>
    <property type="molecule type" value="Genomic_DNA"/>
</dbReference>
<dbReference type="Gene3D" id="3.30.2010.10">
    <property type="entry name" value="Metalloproteases ('zincins'), catalytic domain"/>
    <property type="match status" value="1"/>
</dbReference>
<evidence type="ECO:0000256" key="8">
    <source>
        <dbReference type="SAM" id="MobiDB-lite"/>
    </source>
</evidence>
<reference evidence="11 12" key="1">
    <citation type="submission" date="2019-03" db="EMBL/GenBank/DDBJ databases">
        <title>Single cell metagenomics reveals metabolic interactions within the superorganism composed of flagellate Streblomastix strix and complex community of Bacteroidetes bacteria on its surface.</title>
        <authorList>
            <person name="Treitli S.C."/>
            <person name="Kolisko M."/>
            <person name="Husnik F."/>
            <person name="Keeling P."/>
            <person name="Hampl V."/>
        </authorList>
    </citation>
    <scope>NUCLEOTIDE SEQUENCE [LARGE SCALE GENOMIC DNA]</scope>
    <source>
        <strain evidence="11">ST1C</strain>
    </source>
</reference>
<dbReference type="GO" id="GO:0006508">
    <property type="term" value="P:proteolysis"/>
    <property type="evidence" value="ECO:0007669"/>
    <property type="project" value="UniProtKB-KW"/>
</dbReference>
<proteinExistence type="inferred from homology"/>
<dbReference type="InterPro" id="IPR001915">
    <property type="entry name" value="Peptidase_M48"/>
</dbReference>
<keyword evidence="9" id="KW-0472">Membrane</keyword>
<dbReference type="PANTHER" id="PTHR10120">
    <property type="entry name" value="CAAX PRENYL PROTEASE 1"/>
    <property type="match status" value="1"/>
</dbReference>
<feature type="region of interest" description="Disordered" evidence="8">
    <location>
        <begin position="42"/>
        <end position="79"/>
    </location>
</feature>
<dbReference type="GO" id="GO:0046872">
    <property type="term" value="F:metal ion binding"/>
    <property type="evidence" value="ECO:0007669"/>
    <property type="project" value="UniProtKB-KW"/>
</dbReference>
<dbReference type="OrthoDB" id="1912292at2759"/>
<keyword evidence="5 6" id="KW-0482">Metalloprotease</keyword>
<keyword evidence="9" id="KW-0812">Transmembrane</keyword>
<comment type="cofactor">
    <cofactor evidence="6">
        <name>Zn(2+)</name>
        <dbReference type="ChEBI" id="CHEBI:29105"/>
    </cofactor>
    <text evidence="6">Binds 1 zinc ion per subunit.</text>
</comment>
<protein>
    <submittedName>
        <fullName evidence="11">Putative zinc metallopeptidase STE24</fullName>
    </submittedName>
</protein>
<organism evidence="11 12">
    <name type="scientific">Streblomastix strix</name>
    <dbReference type="NCBI Taxonomy" id="222440"/>
    <lineage>
        <taxon>Eukaryota</taxon>
        <taxon>Metamonada</taxon>
        <taxon>Preaxostyla</taxon>
        <taxon>Oxymonadida</taxon>
        <taxon>Streblomastigidae</taxon>
        <taxon>Streblomastix</taxon>
    </lineage>
</organism>
<evidence type="ECO:0000256" key="6">
    <source>
        <dbReference type="RuleBase" id="RU003983"/>
    </source>
</evidence>
<feature type="domain" description="Peptidase M48" evidence="10">
    <location>
        <begin position="3"/>
        <end position="241"/>
    </location>
</feature>
<evidence type="ECO:0000256" key="2">
    <source>
        <dbReference type="ARBA" id="ARBA00022723"/>
    </source>
</evidence>
<keyword evidence="4 6" id="KW-0862">Zinc</keyword>
<keyword evidence="7" id="KW-0175">Coiled coil</keyword>
<dbReference type="Pfam" id="PF01435">
    <property type="entry name" value="Peptidase_M48"/>
    <property type="match status" value="1"/>
</dbReference>
<dbReference type="GO" id="GO:0004222">
    <property type="term" value="F:metalloendopeptidase activity"/>
    <property type="evidence" value="ECO:0007669"/>
    <property type="project" value="InterPro"/>
</dbReference>
<comment type="caution">
    <text evidence="11">The sequence shown here is derived from an EMBL/GenBank/DDBJ whole genome shotgun (WGS) entry which is preliminary data.</text>
</comment>
<evidence type="ECO:0000256" key="3">
    <source>
        <dbReference type="ARBA" id="ARBA00022801"/>
    </source>
</evidence>
<evidence type="ECO:0000256" key="1">
    <source>
        <dbReference type="ARBA" id="ARBA00022670"/>
    </source>
</evidence>
<feature type="coiled-coil region" evidence="7">
    <location>
        <begin position="249"/>
        <end position="292"/>
    </location>
</feature>
<feature type="transmembrane region" description="Helical" evidence="9">
    <location>
        <begin position="159"/>
        <end position="181"/>
    </location>
</feature>